<dbReference type="Proteomes" id="UP000696485">
    <property type="component" value="Unassembled WGS sequence"/>
</dbReference>
<evidence type="ECO:0000256" key="4">
    <source>
        <dbReference type="SAM" id="SignalP"/>
    </source>
</evidence>
<gene>
    <name evidence="5" type="primary">RNY1_4</name>
    <name evidence="5" type="ORF">BG006_009366</name>
</gene>
<proteinExistence type="inferred from homology"/>
<keyword evidence="6" id="KW-1185">Reference proteome</keyword>
<name>A0A9P5SQU2_9FUNG</name>
<dbReference type="Pfam" id="PF00445">
    <property type="entry name" value="Ribonuclease_T2"/>
    <property type="match status" value="1"/>
</dbReference>
<feature type="chain" id="PRO_5040127280" evidence="4">
    <location>
        <begin position="23"/>
        <end position="263"/>
    </location>
</feature>
<dbReference type="EMBL" id="JAAAUY010000068">
    <property type="protein sequence ID" value="KAF9336202.1"/>
    <property type="molecule type" value="Genomic_DNA"/>
</dbReference>
<organism evidence="5 6">
    <name type="scientific">Podila minutissima</name>
    <dbReference type="NCBI Taxonomy" id="64525"/>
    <lineage>
        <taxon>Eukaryota</taxon>
        <taxon>Fungi</taxon>
        <taxon>Fungi incertae sedis</taxon>
        <taxon>Mucoromycota</taxon>
        <taxon>Mortierellomycotina</taxon>
        <taxon>Mortierellomycetes</taxon>
        <taxon>Mortierellales</taxon>
        <taxon>Mortierellaceae</taxon>
        <taxon>Podila</taxon>
    </lineage>
</organism>
<sequence length="263" mass="28515">MKFMSTAAFLAVASLSIFSVCSQGNSPPSSGCGINGPPSCKNTTIVSNLCCFEHPGGLLVLTQFWDTDPRTGPENSFTIHGLWPDNCDTTFQENCDPSREYTNIAGLLTAQESSDTLVFMQDYWVDINGENEKAWEHAWATHGTCMSTLKPSCLPPNSKTGAEAVMYYKTVVKLFQTLPTYTWLANAGISPSSTETYSLSTLVSALQHQSGVIPALDCSSGVLNHMRWYFNLKGSVIDGVFIPINAPKDGSCPSDGIRYVPKA</sequence>
<comment type="similarity">
    <text evidence="1 3">Belongs to the RNase T2 family.</text>
</comment>
<dbReference type="GO" id="GO:0033897">
    <property type="term" value="F:ribonuclease T2 activity"/>
    <property type="evidence" value="ECO:0007669"/>
    <property type="project" value="InterPro"/>
</dbReference>
<evidence type="ECO:0000313" key="6">
    <source>
        <dbReference type="Proteomes" id="UP000696485"/>
    </source>
</evidence>
<dbReference type="GO" id="GO:0006401">
    <property type="term" value="P:RNA catabolic process"/>
    <property type="evidence" value="ECO:0007669"/>
    <property type="project" value="TreeGrafter"/>
</dbReference>
<dbReference type="Gene3D" id="3.90.730.10">
    <property type="entry name" value="Ribonuclease T2-like"/>
    <property type="match status" value="1"/>
</dbReference>
<dbReference type="SUPFAM" id="SSF55895">
    <property type="entry name" value="Ribonuclease Rh-like"/>
    <property type="match status" value="1"/>
</dbReference>
<accession>A0A9P5SQU2</accession>
<evidence type="ECO:0000256" key="3">
    <source>
        <dbReference type="RuleBase" id="RU004328"/>
    </source>
</evidence>
<keyword evidence="2" id="KW-1015">Disulfide bond</keyword>
<dbReference type="CDD" id="cd01061">
    <property type="entry name" value="RNase_T2_euk"/>
    <property type="match status" value="1"/>
</dbReference>
<comment type="caution">
    <text evidence="5">The sequence shown here is derived from an EMBL/GenBank/DDBJ whole genome shotgun (WGS) entry which is preliminary data.</text>
</comment>
<keyword evidence="4" id="KW-0732">Signal</keyword>
<dbReference type="GO" id="GO:0005576">
    <property type="term" value="C:extracellular region"/>
    <property type="evidence" value="ECO:0007669"/>
    <property type="project" value="TreeGrafter"/>
</dbReference>
<dbReference type="InterPro" id="IPR036430">
    <property type="entry name" value="RNase_T2-like_sf"/>
</dbReference>
<dbReference type="AlphaFoldDB" id="A0A9P5SQU2"/>
<evidence type="ECO:0000313" key="5">
    <source>
        <dbReference type="EMBL" id="KAF9336202.1"/>
    </source>
</evidence>
<feature type="signal peptide" evidence="4">
    <location>
        <begin position="1"/>
        <end position="22"/>
    </location>
</feature>
<dbReference type="PROSITE" id="PS00530">
    <property type="entry name" value="RNASE_T2_1"/>
    <property type="match status" value="1"/>
</dbReference>
<dbReference type="InterPro" id="IPR018188">
    <property type="entry name" value="RNase_T2_His_AS_1"/>
</dbReference>
<dbReference type="InterPro" id="IPR001568">
    <property type="entry name" value="RNase_T2-like"/>
</dbReference>
<evidence type="ECO:0000256" key="1">
    <source>
        <dbReference type="ARBA" id="ARBA00007469"/>
    </source>
</evidence>
<dbReference type="PANTHER" id="PTHR11240:SF22">
    <property type="entry name" value="RIBONUCLEASE T2"/>
    <property type="match status" value="1"/>
</dbReference>
<reference evidence="5" key="1">
    <citation type="journal article" date="2020" name="Fungal Divers.">
        <title>Resolving the Mortierellaceae phylogeny through synthesis of multi-gene phylogenetics and phylogenomics.</title>
        <authorList>
            <person name="Vandepol N."/>
            <person name="Liber J."/>
            <person name="Desiro A."/>
            <person name="Na H."/>
            <person name="Kennedy M."/>
            <person name="Barry K."/>
            <person name="Grigoriev I.V."/>
            <person name="Miller A.N."/>
            <person name="O'Donnell K."/>
            <person name="Stajich J.E."/>
            <person name="Bonito G."/>
        </authorList>
    </citation>
    <scope>NUCLEOTIDE SEQUENCE</scope>
    <source>
        <strain evidence="5">NVP1</strain>
    </source>
</reference>
<protein>
    <submittedName>
        <fullName evidence="5">Ribonuclease T2-like</fullName>
    </submittedName>
</protein>
<dbReference type="PANTHER" id="PTHR11240">
    <property type="entry name" value="RIBONUCLEASE T2"/>
    <property type="match status" value="1"/>
</dbReference>
<evidence type="ECO:0000256" key="2">
    <source>
        <dbReference type="ARBA" id="ARBA00023157"/>
    </source>
</evidence>
<dbReference type="GO" id="GO:0003723">
    <property type="term" value="F:RNA binding"/>
    <property type="evidence" value="ECO:0007669"/>
    <property type="project" value="InterPro"/>
</dbReference>
<dbReference type="InterPro" id="IPR033697">
    <property type="entry name" value="Ribonuclease_T2_eukaryotic"/>
</dbReference>